<keyword evidence="5" id="KW-1185">Reference proteome</keyword>
<keyword evidence="2" id="KW-0804">Transcription</keyword>
<reference evidence="5" key="1">
    <citation type="submission" date="2013-06" db="EMBL/GenBank/DDBJ databases">
        <authorList>
            <person name="Zhao Q."/>
        </authorList>
    </citation>
    <scope>NUCLEOTIDE SEQUENCE</scope>
    <source>
        <strain evidence="5">cv. W1943</strain>
    </source>
</reference>
<dbReference type="AlphaFoldDB" id="A0A0E0MWG4"/>
<evidence type="ECO:0000256" key="3">
    <source>
        <dbReference type="ARBA" id="ARBA00022946"/>
    </source>
</evidence>
<proteinExistence type="inferred from homology"/>
<keyword evidence="2" id="KW-0806">Transcription termination</keyword>
<protein>
    <submittedName>
        <fullName evidence="4">Uncharacterized protein</fullName>
    </submittedName>
</protein>
<dbReference type="Gene3D" id="1.25.70.10">
    <property type="entry name" value="Transcription termination factor 3, mitochondrial"/>
    <property type="match status" value="1"/>
</dbReference>
<name>A0A0E0MWG4_ORYRU</name>
<evidence type="ECO:0000256" key="1">
    <source>
        <dbReference type="ARBA" id="ARBA00007692"/>
    </source>
</evidence>
<accession>A0A0E0MWG4</accession>
<organism evidence="4 5">
    <name type="scientific">Oryza rufipogon</name>
    <name type="common">Brownbeard rice</name>
    <name type="synonym">Asian wild rice</name>
    <dbReference type="NCBI Taxonomy" id="4529"/>
    <lineage>
        <taxon>Eukaryota</taxon>
        <taxon>Viridiplantae</taxon>
        <taxon>Streptophyta</taxon>
        <taxon>Embryophyta</taxon>
        <taxon>Tracheophyta</taxon>
        <taxon>Spermatophyta</taxon>
        <taxon>Magnoliopsida</taxon>
        <taxon>Liliopsida</taxon>
        <taxon>Poales</taxon>
        <taxon>Poaceae</taxon>
        <taxon>BOP clade</taxon>
        <taxon>Oryzoideae</taxon>
        <taxon>Oryzeae</taxon>
        <taxon>Oryzinae</taxon>
        <taxon>Oryza</taxon>
    </lineage>
</organism>
<dbReference type="InterPro" id="IPR003690">
    <property type="entry name" value="MTERF"/>
</dbReference>
<keyword evidence="2" id="KW-0805">Transcription regulation</keyword>
<evidence type="ECO:0000256" key="2">
    <source>
        <dbReference type="ARBA" id="ARBA00022472"/>
    </source>
</evidence>
<keyword evidence="3" id="KW-0809">Transit peptide</keyword>
<dbReference type="EnsemblPlants" id="ORUFI01G17570.1">
    <property type="protein sequence ID" value="ORUFI01G17570.1"/>
    <property type="gene ID" value="ORUFI01G17570"/>
</dbReference>
<dbReference type="InterPro" id="IPR038538">
    <property type="entry name" value="MTERF_sf"/>
</dbReference>
<dbReference type="GO" id="GO:0006353">
    <property type="term" value="P:DNA-templated transcription termination"/>
    <property type="evidence" value="ECO:0007669"/>
    <property type="project" value="UniProtKB-KW"/>
</dbReference>
<comment type="similarity">
    <text evidence="1">Belongs to the mTERF family.</text>
</comment>
<dbReference type="Proteomes" id="UP000008022">
    <property type="component" value="Unassembled WGS sequence"/>
</dbReference>
<dbReference type="Pfam" id="PF02536">
    <property type="entry name" value="mTERF"/>
    <property type="match status" value="1"/>
</dbReference>
<dbReference type="GO" id="GO:0003676">
    <property type="term" value="F:nucleic acid binding"/>
    <property type="evidence" value="ECO:0007669"/>
    <property type="project" value="InterPro"/>
</dbReference>
<sequence length="127" mass="13692">MLLLPGPVVPPSLSTLVLPHTSSASSYATVAASTSSDNTTASSSFSVEDYLVNRCNLYLNVSCHTGALHHQGRAELGWTEAQVKTAAAKIPTVLMLSVERLRKNWEFLTKEVGMDAERVANFPVMLS</sequence>
<evidence type="ECO:0000313" key="4">
    <source>
        <dbReference type="EnsemblPlants" id="ORUFI01G17570.1"/>
    </source>
</evidence>
<dbReference type="HOGENOM" id="CLU_123047_0_0_1"/>
<reference evidence="4" key="2">
    <citation type="submission" date="2015-06" db="UniProtKB">
        <authorList>
            <consortium name="EnsemblPlants"/>
        </authorList>
    </citation>
    <scope>IDENTIFICATION</scope>
</reference>
<dbReference type="Gramene" id="ORUFI01G17570.1">
    <property type="protein sequence ID" value="ORUFI01G17570.1"/>
    <property type="gene ID" value="ORUFI01G17570"/>
</dbReference>
<evidence type="ECO:0000313" key="5">
    <source>
        <dbReference type="Proteomes" id="UP000008022"/>
    </source>
</evidence>